<evidence type="ECO:0000313" key="3">
    <source>
        <dbReference type="EMBL" id="SVC55029.1"/>
    </source>
</evidence>
<dbReference type="EMBL" id="UINC01097378">
    <property type="protein sequence ID" value="SVC55029.1"/>
    <property type="molecule type" value="Genomic_DNA"/>
</dbReference>
<feature type="non-terminal residue" evidence="3">
    <location>
        <position position="1"/>
    </location>
</feature>
<accession>A0A382N1L6</accession>
<keyword evidence="1" id="KW-0472">Membrane</keyword>
<feature type="transmembrane region" description="Helical" evidence="1">
    <location>
        <begin position="83"/>
        <end position="103"/>
    </location>
</feature>
<evidence type="ECO:0000256" key="1">
    <source>
        <dbReference type="SAM" id="Phobius"/>
    </source>
</evidence>
<proteinExistence type="predicted"/>
<dbReference type="SUPFAM" id="SSF103481">
    <property type="entry name" value="Multidrug resistance efflux transporter EmrE"/>
    <property type="match status" value="1"/>
</dbReference>
<keyword evidence="1" id="KW-0812">Transmembrane</keyword>
<gene>
    <name evidence="3" type="ORF">METZ01_LOCUS307883</name>
</gene>
<feature type="transmembrane region" description="Helical" evidence="1">
    <location>
        <begin position="115"/>
        <end position="136"/>
    </location>
</feature>
<sequence>VVAPIAAATGATVPAFYGLGFENGPGGMAVIGIGVAITAIVLVSSEEPTDEATPPRAGVLAVLSGLFFGVFFVSLAFTSTDAGMWPLVASRSVSIPLLVVVNLSVNRGVRFDRSALVRTAVAGVMEMVASMLILWALRRGPIAVAGVFGSLYPASTVLLAWMMLGERLRHVQKAGVLLALAAVVLTAI</sequence>
<feature type="domain" description="EamA" evidence="2">
    <location>
        <begin position="59"/>
        <end position="186"/>
    </location>
</feature>
<reference evidence="3" key="1">
    <citation type="submission" date="2018-05" db="EMBL/GenBank/DDBJ databases">
        <authorList>
            <person name="Lanie J.A."/>
            <person name="Ng W.-L."/>
            <person name="Kazmierczak K.M."/>
            <person name="Andrzejewski T.M."/>
            <person name="Davidsen T.M."/>
            <person name="Wayne K.J."/>
            <person name="Tettelin H."/>
            <person name="Glass J.I."/>
            <person name="Rusch D."/>
            <person name="Podicherti R."/>
            <person name="Tsui H.-C.T."/>
            <person name="Winkler M.E."/>
        </authorList>
    </citation>
    <scope>NUCLEOTIDE SEQUENCE</scope>
</reference>
<organism evidence="3">
    <name type="scientific">marine metagenome</name>
    <dbReference type="NCBI Taxonomy" id="408172"/>
    <lineage>
        <taxon>unclassified sequences</taxon>
        <taxon>metagenomes</taxon>
        <taxon>ecological metagenomes</taxon>
    </lineage>
</organism>
<dbReference type="InterPro" id="IPR000620">
    <property type="entry name" value="EamA_dom"/>
</dbReference>
<protein>
    <recommendedName>
        <fullName evidence="2">EamA domain-containing protein</fullName>
    </recommendedName>
</protein>
<keyword evidence="1" id="KW-1133">Transmembrane helix</keyword>
<evidence type="ECO:0000259" key="2">
    <source>
        <dbReference type="Pfam" id="PF00892"/>
    </source>
</evidence>
<dbReference type="AlphaFoldDB" id="A0A382N1L6"/>
<feature type="transmembrane region" description="Helical" evidence="1">
    <location>
        <begin position="142"/>
        <end position="164"/>
    </location>
</feature>
<feature type="transmembrane region" description="Helical" evidence="1">
    <location>
        <begin position="26"/>
        <end position="45"/>
    </location>
</feature>
<dbReference type="Pfam" id="PF00892">
    <property type="entry name" value="EamA"/>
    <property type="match status" value="1"/>
</dbReference>
<name>A0A382N1L6_9ZZZZ</name>
<dbReference type="InterPro" id="IPR037185">
    <property type="entry name" value="EmrE-like"/>
</dbReference>
<dbReference type="Gene3D" id="1.10.3730.20">
    <property type="match status" value="1"/>
</dbReference>
<feature type="transmembrane region" description="Helical" evidence="1">
    <location>
        <begin position="57"/>
        <end position="77"/>
    </location>
</feature>
<dbReference type="GO" id="GO:0016020">
    <property type="term" value="C:membrane"/>
    <property type="evidence" value="ECO:0007669"/>
    <property type="project" value="InterPro"/>
</dbReference>